<reference evidence="9 10" key="1">
    <citation type="journal article" date="2016" name="Nat. Commun.">
        <title>Thousands of microbial genomes shed light on interconnected biogeochemical processes in an aquifer system.</title>
        <authorList>
            <person name="Anantharaman K."/>
            <person name="Brown C.T."/>
            <person name="Hug L.A."/>
            <person name="Sharon I."/>
            <person name="Castelle C.J."/>
            <person name="Probst A.J."/>
            <person name="Thomas B.C."/>
            <person name="Singh A."/>
            <person name="Wilkins M.J."/>
            <person name="Karaoz U."/>
            <person name="Brodie E.L."/>
            <person name="Williams K.H."/>
            <person name="Hubbard S.S."/>
            <person name="Banfield J.F."/>
        </authorList>
    </citation>
    <scope>NUCLEOTIDE SEQUENCE [LARGE SCALE GENOMIC DNA]</scope>
</reference>
<evidence type="ECO:0000313" key="10">
    <source>
        <dbReference type="Proteomes" id="UP000178104"/>
    </source>
</evidence>
<sequence length="436" mass="50204">MRNGIRTVLLLLGDIIMLFGAFLIMLRLAFPESLSREVIDSHLLPFLIVFVIWLFVFFLFNLYETELIKPTIPNLKMIGLASMIAIAASTILFYIIPSFSIQPKTNLAIFSVVFVLIFITWRRIFYNIFARYFQKNIAFIIDQNKDSRSVGEIKNYIATYPQSGFYVLGTYSSLHEFMNKKDTTPVDTLIVSKNSLEGTKNLTSIYNNVKNILDLTYAYENILGKIPVDSIDEIWFLHNVESTSSTSHDTVTYLLDKLVAFVVLIITFPILVIVALLIGVGDRGPIFYTQNRVGKGGKIFKLYKFRSMVVQSELNGAVWAGKNDNRITSIGKIIRKLHIDEIPQMINILKGELALVGPRPERPEFVHQLENTIPHYPLRHIIRPGFTGWAQIKYRYANTIEDSKEKFEYDLYYIKNRNIFMDLGIILRTIQIIFTH</sequence>
<dbReference type="InterPro" id="IPR017475">
    <property type="entry name" value="EPS_sugar_tfrase"/>
</dbReference>
<comment type="similarity">
    <text evidence="2">Belongs to the bacterial sugar transferase family.</text>
</comment>
<dbReference type="STRING" id="1801780.A2917_03760"/>
<evidence type="ECO:0000256" key="2">
    <source>
        <dbReference type="ARBA" id="ARBA00006464"/>
    </source>
</evidence>
<dbReference type="PANTHER" id="PTHR30576">
    <property type="entry name" value="COLANIC BIOSYNTHESIS UDP-GLUCOSE LIPID CARRIER TRANSFERASE"/>
    <property type="match status" value="1"/>
</dbReference>
<feature type="transmembrane region" description="Helical" evidence="7">
    <location>
        <begin position="42"/>
        <end position="63"/>
    </location>
</feature>
<name>A0A1F6XNB3_9BACT</name>
<organism evidence="9 10">
    <name type="scientific">Candidatus Nomurabacteria bacterium RIFCSPLOWO2_01_FULL_42_17</name>
    <dbReference type="NCBI Taxonomy" id="1801780"/>
    <lineage>
        <taxon>Bacteria</taxon>
        <taxon>Candidatus Nomuraibacteriota</taxon>
    </lineage>
</organism>
<dbReference type="NCBIfam" id="TIGR03025">
    <property type="entry name" value="EPS_sugtrans"/>
    <property type="match status" value="1"/>
</dbReference>
<feature type="transmembrane region" description="Helical" evidence="7">
    <location>
        <begin position="7"/>
        <end position="30"/>
    </location>
</feature>
<keyword evidence="3" id="KW-0808">Transferase</keyword>
<dbReference type="InterPro" id="IPR003362">
    <property type="entry name" value="Bact_transf"/>
</dbReference>
<feature type="transmembrane region" description="Helical" evidence="7">
    <location>
        <begin position="108"/>
        <end position="125"/>
    </location>
</feature>
<evidence type="ECO:0000259" key="8">
    <source>
        <dbReference type="Pfam" id="PF02397"/>
    </source>
</evidence>
<dbReference type="GO" id="GO:0016020">
    <property type="term" value="C:membrane"/>
    <property type="evidence" value="ECO:0007669"/>
    <property type="project" value="UniProtKB-SubCell"/>
</dbReference>
<dbReference type="Proteomes" id="UP000178104">
    <property type="component" value="Unassembled WGS sequence"/>
</dbReference>
<evidence type="ECO:0000256" key="5">
    <source>
        <dbReference type="ARBA" id="ARBA00022989"/>
    </source>
</evidence>
<dbReference type="PANTHER" id="PTHR30576:SF0">
    <property type="entry name" value="UNDECAPRENYL-PHOSPHATE N-ACETYLGALACTOSAMINYL 1-PHOSPHATE TRANSFERASE-RELATED"/>
    <property type="match status" value="1"/>
</dbReference>
<evidence type="ECO:0000256" key="7">
    <source>
        <dbReference type="SAM" id="Phobius"/>
    </source>
</evidence>
<keyword evidence="6 7" id="KW-0472">Membrane</keyword>
<gene>
    <name evidence="9" type="ORF">A2917_03760</name>
</gene>
<feature type="transmembrane region" description="Helical" evidence="7">
    <location>
        <begin position="258"/>
        <end position="280"/>
    </location>
</feature>
<comment type="subcellular location">
    <subcellularLocation>
        <location evidence="1">Membrane</location>
        <topology evidence="1">Multi-pass membrane protein</topology>
    </subcellularLocation>
</comment>
<evidence type="ECO:0000256" key="6">
    <source>
        <dbReference type="ARBA" id="ARBA00023136"/>
    </source>
</evidence>
<comment type="caution">
    <text evidence="9">The sequence shown here is derived from an EMBL/GenBank/DDBJ whole genome shotgun (WGS) entry which is preliminary data.</text>
</comment>
<feature type="domain" description="Bacterial sugar transferase" evidence="8">
    <location>
        <begin position="254"/>
        <end position="434"/>
    </location>
</feature>
<dbReference type="EMBL" id="MFVE01000005">
    <property type="protein sequence ID" value="OGI95639.1"/>
    <property type="molecule type" value="Genomic_DNA"/>
</dbReference>
<dbReference type="Pfam" id="PF02397">
    <property type="entry name" value="Bac_transf"/>
    <property type="match status" value="1"/>
</dbReference>
<evidence type="ECO:0000313" key="9">
    <source>
        <dbReference type="EMBL" id="OGI95639.1"/>
    </source>
</evidence>
<keyword evidence="5 7" id="KW-1133">Transmembrane helix</keyword>
<protein>
    <recommendedName>
        <fullName evidence="8">Bacterial sugar transferase domain-containing protein</fullName>
    </recommendedName>
</protein>
<dbReference type="AlphaFoldDB" id="A0A1F6XNB3"/>
<keyword evidence="4 7" id="KW-0812">Transmembrane</keyword>
<feature type="transmembrane region" description="Helical" evidence="7">
    <location>
        <begin position="75"/>
        <end position="96"/>
    </location>
</feature>
<evidence type="ECO:0000256" key="4">
    <source>
        <dbReference type="ARBA" id="ARBA00022692"/>
    </source>
</evidence>
<evidence type="ECO:0000256" key="3">
    <source>
        <dbReference type="ARBA" id="ARBA00022679"/>
    </source>
</evidence>
<accession>A0A1F6XNB3</accession>
<evidence type="ECO:0000256" key="1">
    <source>
        <dbReference type="ARBA" id="ARBA00004141"/>
    </source>
</evidence>
<proteinExistence type="inferred from homology"/>
<dbReference type="GO" id="GO:0016780">
    <property type="term" value="F:phosphotransferase activity, for other substituted phosphate groups"/>
    <property type="evidence" value="ECO:0007669"/>
    <property type="project" value="TreeGrafter"/>
</dbReference>